<evidence type="ECO:0008006" key="4">
    <source>
        <dbReference type="Google" id="ProtNLM"/>
    </source>
</evidence>
<accession>A0ABU7A2P4</accession>
<feature type="non-terminal residue" evidence="2">
    <location>
        <position position="137"/>
    </location>
</feature>
<organism evidence="2 3">
    <name type="scientific">Ataeniobius toweri</name>
    <dbReference type="NCBI Taxonomy" id="208326"/>
    <lineage>
        <taxon>Eukaryota</taxon>
        <taxon>Metazoa</taxon>
        <taxon>Chordata</taxon>
        <taxon>Craniata</taxon>
        <taxon>Vertebrata</taxon>
        <taxon>Euteleostomi</taxon>
        <taxon>Actinopterygii</taxon>
        <taxon>Neopterygii</taxon>
        <taxon>Teleostei</taxon>
        <taxon>Neoteleostei</taxon>
        <taxon>Acanthomorphata</taxon>
        <taxon>Ovalentaria</taxon>
        <taxon>Atherinomorphae</taxon>
        <taxon>Cyprinodontiformes</taxon>
        <taxon>Goodeidae</taxon>
        <taxon>Ataeniobius</taxon>
    </lineage>
</organism>
<evidence type="ECO:0000256" key="1">
    <source>
        <dbReference type="SAM" id="SignalP"/>
    </source>
</evidence>
<feature type="signal peptide" evidence="1">
    <location>
        <begin position="1"/>
        <end position="22"/>
    </location>
</feature>
<feature type="chain" id="PRO_5045648150" description="Secreted protein" evidence="1">
    <location>
        <begin position="23"/>
        <end position="137"/>
    </location>
</feature>
<reference evidence="2 3" key="1">
    <citation type="submission" date="2021-07" db="EMBL/GenBank/DDBJ databases">
        <authorList>
            <person name="Palmer J.M."/>
        </authorList>
    </citation>
    <scope>NUCLEOTIDE SEQUENCE [LARGE SCALE GENOMIC DNA]</scope>
    <source>
        <strain evidence="2 3">AT_MEX2019</strain>
        <tissue evidence="2">Muscle</tissue>
    </source>
</reference>
<keyword evidence="3" id="KW-1185">Reference proteome</keyword>
<name>A0ABU7A2P4_9TELE</name>
<gene>
    <name evidence="2" type="ORF">ATANTOWER_028220</name>
</gene>
<comment type="caution">
    <text evidence="2">The sequence shown here is derived from an EMBL/GenBank/DDBJ whole genome shotgun (WGS) entry which is preliminary data.</text>
</comment>
<sequence length="137" mass="15083">MCRGLGVCLFFACCFHYPTTRCRLSSGGEREQVLTISIRLEEYKSSPPALLRLSVCQLWLGFSPVSVQLIPRSSGKQLQAGSESIHPDPRCLPLLQAPSIHPWVQSSSSTCSHKLLIKINSLTFSQSPECSLHVGQV</sequence>
<dbReference type="Proteomes" id="UP001345963">
    <property type="component" value="Unassembled WGS sequence"/>
</dbReference>
<dbReference type="EMBL" id="JAHUTI010000706">
    <property type="protein sequence ID" value="MED6232352.1"/>
    <property type="molecule type" value="Genomic_DNA"/>
</dbReference>
<evidence type="ECO:0000313" key="3">
    <source>
        <dbReference type="Proteomes" id="UP001345963"/>
    </source>
</evidence>
<proteinExistence type="predicted"/>
<keyword evidence="1" id="KW-0732">Signal</keyword>
<evidence type="ECO:0000313" key="2">
    <source>
        <dbReference type="EMBL" id="MED6232352.1"/>
    </source>
</evidence>
<protein>
    <recommendedName>
        <fullName evidence="4">Secreted protein</fullName>
    </recommendedName>
</protein>